<proteinExistence type="inferred from homology"/>
<evidence type="ECO:0000256" key="6">
    <source>
        <dbReference type="ARBA" id="ARBA00023004"/>
    </source>
</evidence>
<keyword evidence="10" id="KW-1133">Transmembrane helix</keyword>
<feature type="binding site" description="axial binding residue" evidence="8">
    <location>
        <position position="425"/>
    </location>
    <ligand>
        <name>heme</name>
        <dbReference type="ChEBI" id="CHEBI:30413"/>
    </ligand>
    <ligandPart>
        <name>Fe</name>
        <dbReference type="ChEBI" id="CHEBI:18248"/>
    </ligandPart>
</feature>
<keyword evidence="10" id="KW-0812">Transmembrane</keyword>
<dbReference type="InterPro" id="IPR002401">
    <property type="entry name" value="Cyt_P450_E_grp-I"/>
</dbReference>
<keyword evidence="5 9" id="KW-0560">Oxidoreductase</keyword>
<dbReference type="Gene3D" id="1.10.630.10">
    <property type="entry name" value="Cytochrome P450"/>
    <property type="match status" value="1"/>
</dbReference>
<evidence type="ECO:0000256" key="8">
    <source>
        <dbReference type="PIRSR" id="PIRSR602401-1"/>
    </source>
</evidence>
<dbReference type="PROSITE" id="PS00086">
    <property type="entry name" value="CYTOCHROME_P450"/>
    <property type="match status" value="1"/>
</dbReference>
<dbReference type="AlphaFoldDB" id="A0A0F7ZSD4"/>
<evidence type="ECO:0000256" key="4">
    <source>
        <dbReference type="ARBA" id="ARBA00022723"/>
    </source>
</evidence>
<name>A0A0F7ZSD4_9HYPO</name>
<evidence type="ECO:0000256" key="5">
    <source>
        <dbReference type="ARBA" id="ARBA00023002"/>
    </source>
</evidence>
<evidence type="ECO:0000256" key="9">
    <source>
        <dbReference type="RuleBase" id="RU000461"/>
    </source>
</evidence>
<dbReference type="SUPFAM" id="SSF48264">
    <property type="entry name" value="Cytochrome P450"/>
    <property type="match status" value="1"/>
</dbReference>
<dbReference type="CDD" id="cd11065">
    <property type="entry name" value="CYP64-like"/>
    <property type="match status" value="1"/>
</dbReference>
<evidence type="ECO:0000256" key="10">
    <source>
        <dbReference type="SAM" id="Phobius"/>
    </source>
</evidence>
<feature type="transmembrane region" description="Helical" evidence="10">
    <location>
        <begin position="6"/>
        <end position="27"/>
    </location>
</feature>
<sequence length="515" mass="58615">MAVDLAHLPVGKMSILLLLIAIAAFAIQHHLKAPRLPPGPRGLPVIGNIHQISRRYSWKQFQKWHAIYGPVFSLQLGQITLILLGNHEVTKDLLEKRSALYSSRPPLAVAADCVAKNFGAALLPYGPRWRQFHKIQLSLLNSRKSRLYQPVQDLESRQLLYNLLSTNNFEHQLYRFSSSLIFMLLYGQRFSKGDEPDLLETEHLASSALEVVSFGNWIVDIFPVLNYLPRCLARWKRMGDNFHERRAELYERNAANALSTRSWNWTKQTCIHEVHPVSRKELTFLLGELYETASHTTAGALTVAILAAVMYPDAVKRVQAELEQTVGGRRLPDFNDLSLLPLTKSFVMEVLRWRPLAPGGIPHSPTKDDVYRGFLIPKGAIVNASNWTLEMNDSIFHDADDFIPERWIENPDLPKSAFGYGRRICPGQHLARNTLFLTVARLLWAFDIQCTDKERLNLANLEMTHEGIFSKPSTFPAKFVVRSQMHEQVVRRGWSEGDDNVDHILGDIGQRFSNA</sequence>
<keyword evidence="6 8" id="KW-0408">Iron</keyword>
<dbReference type="InterPro" id="IPR017972">
    <property type="entry name" value="Cyt_P450_CS"/>
</dbReference>
<evidence type="ECO:0000256" key="7">
    <source>
        <dbReference type="ARBA" id="ARBA00023033"/>
    </source>
</evidence>
<evidence type="ECO:0000313" key="11">
    <source>
        <dbReference type="EMBL" id="KJZ71168.1"/>
    </source>
</evidence>
<reference evidence="11 12" key="1">
    <citation type="journal article" date="2014" name="Genome Biol. Evol.">
        <title>Comparative genomics and transcriptomics analyses reveal divergent lifestyle features of nematode endoparasitic fungus Hirsutella minnesotensis.</title>
        <authorList>
            <person name="Lai Y."/>
            <person name="Liu K."/>
            <person name="Zhang X."/>
            <person name="Zhang X."/>
            <person name="Li K."/>
            <person name="Wang N."/>
            <person name="Shu C."/>
            <person name="Wu Y."/>
            <person name="Wang C."/>
            <person name="Bushley K.E."/>
            <person name="Xiang M."/>
            <person name="Liu X."/>
        </authorList>
    </citation>
    <scope>NUCLEOTIDE SEQUENCE [LARGE SCALE GENOMIC DNA]</scope>
    <source>
        <strain evidence="11 12">3608</strain>
    </source>
</reference>
<dbReference type="OrthoDB" id="1470350at2759"/>
<organism evidence="11 12">
    <name type="scientific">Hirsutella minnesotensis 3608</name>
    <dbReference type="NCBI Taxonomy" id="1043627"/>
    <lineage>
        <taxon>Eukaryota</taxon>
        <taxon>Fungi</taxon>
        <taxon>Dikarya</taxon>
        <taxon>Ascomycota</taxon>
        <taxon>Pezizomycotina</taxon>
        <taxon>Sordariomycetes</taxon>
        <taxon>Hypocreomycetidae</taxon>
        <taxon>Hypocreales</taxon>
        <taxon>Ophiocordycipitaceae</taxon>
        <taxon>Hirsutella</taxon>
    </lineage>
</organism>
<dbReference type="InterPro" id="IPR050364">
    <property type="entry name" value="Cytochrome_P450_fung"/>
</dbReference>
<evidence type="ECO:0000313" key="12">
    <source>
        <dbReference type="Proteomes" id="UP000054481"/>
    </source>
</evidence>
<evidence type="ECO:0008006" key="13">
    <source>
        <dbReference type="Google" id="ProtNLM"/>
    </source>
</evidence>
<evidence type="ECO:0000256" key="3">
    <source>
        <dbReference type="ARBA" id="ARBA00022617"/>
    </source>
</evidence>
<comment type="cofactor">
    <cofactor evidence="1 8">
        <name>heme</name>
        <dbReference type="ChEBI" id="CHEBI:30413"/>
    </cofactor>
</comment>
<dbReference type="PRINTS" id="PR00463">
    <property type="entry name" value="EP450I"/>
</dbReference>
<dbReference type="InterPro" id="IPR001128">
    <property type="entry name" value="Cyt_P450"/>
</dbReference>
<dbReference type="Pfam" id="PF00067">
    <property type="entry name" value="p450"/>
    <property type="match status" value="1"/>
</dbReference>
<dbReference type="GO" id="GO:0005506">
    <property type="term" value="F:iron ion binding"/>
    <property type="evidence" value="ECO:0007669"/>
    <property type="project" value="InterPro"/>
</dbReference>
<gene>
    <name evidence="11" type="ORF">HIM_09423</name>
</gene>
<dbReference type="Proteomes" id="UP000054481">
    <property type="component" value="Unassembled WGS sequence"/>
</dbReference>
<dbReference type="PANTHER" id="PTHR46300:SF1">
    <property type="entry name" value="P450, PUTATIVE (EUROFUNG)-RELATED"/>
    <property type="match status" value="1"/>
</dbReference>
<accession>A0A0F7ZSD4</accession>
<evidence type="ECO:0000256" key="2">
    <source>
        <dbReference type="ARBA" id="ARBA00010617"/>
    </source>
</evidence>
<evidence type="ECO:0000256" key="1">
    <source>
        <dbReference type="ARBA" id="ARBA00001971"/>
    </source>
</evidence>
<dbReference type="InterPro" id="IPR036396">
    <property type="entry name" value="Cyt_P450_sf"/>
</dbReference>
<dbReference type="PANTHER" id="PTHR46300">
    <property type="entry name" value="P450, PUTATIVE (EUROFUNG)-RELATED-RELATED"/>
    <property type="match status" value="1"/>
</dbReference>
<dbReference type="EMBL" id="KQ030585">
    <property type="protein sequence ID" value="KJZ71168.1"/>
    <property type="molecule type" value="Genomic_DNA"/>
</dbReference>
<keyword evidence="4 8" id="KW-0479">Metal-binding</keyword>
<keyword evidence="7 9" id="KW-0503">Monooxygenase</keyword>
<keyword evidence="10" id="KW-0472">Membrane</keyword>
<dbReference type="GO" id="GO:0004497">
    <property type="term" value="F:monooxygenase activity"/>
    <property type="evidence" value="ECO:0007669"/>
    <property type="project" value="UniProtKB-KW"/>
</dbReference>
<keyword evidence="3 8" id="KW-0349">Heme</keyword>
<dbReference type="GO" id="GO:0020037">
    <property type="term" value="F:heme binding"/>
    <property type="evidence" value="ECO:0007669"/>
    <property type="project" value="InterPro"/>
</dbReference>
<dbReference type="GO" id="GO:0016705">
    <property type="term" value="F:oxidoreductase activity, acting on paired donors, with incorporation or reduction of molecular oxygen"/>
    <property type="evidence" value="ECO:0007669"/>
    <property type="project" value="InterPro"/>
</dbReference>
<comment type="similarity">
    <text evidence="2 9">Belongs to the cytochrome P450 family.</text>
</comment>
<protein>
    <recommendedName>
        <fullName evidence="13">Cytochrome P450</fullName>
    </recommendedName>
</protein>
<keyword evidence="12" id="KW-1185">Reference proteome</keyword>